<sequence length="179" mass="20108">MPEDPALSIISCLPADSILICSAFEEYKHALEGSIKKSSNEGWVPLGKFGKQCKALFHYRVDLASNPFISHLCGLYEEVMKDTVILSMVENDIHLLLWRILLGKVLVIRPVDHALSKNVGFPRYIKDSHKMQDVKEIMQAPEEGLHLGLNQVLIMNGDLVIRFPKAGGGVYMMKAIYKK</sequence>
<keyword evidence="2" id="KW-1185">Reference proteome</keyword>
<accession>A0A0E1RVE0</accession>
<dbReference type="AlphaFoldDB" id="A0A0E1RVE0"/>
<dbReference type="InParanoid" id="A0A0E1RVE0"/>
<dbReference type="KEGG" id="cim:CIMG_08364"/>
<organism evidence="1 2">
    <name type="scientific">Coccidioides immitis (strain RS)</name>
    <name type="common">Valley fever fungus</name>
    <dbReference type="NCBI Taxonomy" id="246410"/>
    <lineage>
        <taxon>Eukaryota</taxon>
        <taxon>Fungi</taxon>
        <taxon>Dikarya</taxon>
        <taxon>Ascomycota</taxon>
        <taxon>Pezizomycotina</taxon>
        <taxon>Eurotiomycetes</taxon>
        <taxon>Eurotiomycetidae</taxon>
        <taxon>Onygenales</taxon>
        <taxon>Onygenaceae</taxon>
        <taxon>Coccidioides</taxon>
    </lineage>
</organism>
<dbReference type="EMBL" id="GG704913">
    <property type="protein sequence ID" value="EAS29618.2"/>
    <property type="molecule type" value="Genomic_DNA"/>
</dbReference>
<dbReference type="RefSeq" id="XP_001241201.2">
    <property type="nucleotide sequence ID" value="XM_001241200.2"/>
</dbReference>
<protein>
    <submittedName>
        <fullName evidence="1">Uncharacterized protein</fullName>
    </submittedName>
</protein>
<evidence type="ECO:0000313" key="1">
    <source>
        <dbReference type="EMBL" id="EAS29618.2"/>
    </source>
</evidence>
<dbReference type="OMA" id="LIERQCG"/>
<evidence type="ECO:0000313" key="2">
    <source>
        <dbReference type="Proteomes" id="UP000001261"/>
    </source>
</evidence>
<name>A0A0E1RVE0_COCIM</name>
<proteinExistence type="predicted"/>
<reference evidence="2" key="1">
    <citation type="journal article" date="2009" name="Genome Res.">
        <title>Comparative genomic analyses of the human fungal pathogens Coccidioides and their relatives.</title>
        <authorList>
            <person name="Sharpton T.J."/>
            <person name="Stajich J.E."/>
            <person name="Rounsley S.D."/>
            <person name="Gardner M.J."/>
            <person name="Wortman J.R."/>
            <person name="Jordar V.S."/>
            <person name="Maiti R."/>
            <person name="Kodira C.D."/>
            <person name="Neafsey D.E."/>
            <person name="Zeng Q."/>
            <person name="Hung C.-Y."/>
            <person name="McMahan C."/>
            <person name="Muszewska A."/>
            <person name="Grynberg M."/>
            <person name="Mandel M.A."/>
            <person name="Kellner E.M."/>
            <person name="Barker B.M."/>
            <person name="Galgiani J.N."/>
            <person name="Orbach M.J."/>
            <person name="Kirkland T.N."/>
            <person name="Cole G.T."/>
            <person name="Henn M.R."/>
            <person name="Birren B.W."/>
            <person name="Taylor J.W."/>
        </authorList>
    </citation>
    <scope>NUCLEOTIDE SEQUENCE [LARGE SCALE GENOMIC DNA]</scope>
    <source>
        <strain evidence="2">RS</strain>
    </source>
</reference>
<dbReference type="Proteomes" id="UP000001261">
    <property type="component" value="Unassembled WGS sequence"/>
</dbReference>
<dbReference type="GeneID" id="4560714"/>
<dbReference type="VEuPathDB" id="FungiDB:CIMG_08364"/>
<gene>
    <name evidence="1" type="ORF">CIMG_08364</name>
</gene>
<reference evidence="2" key="2">
    <citation type="journal article" date="2010" name="Genome Res.">
        <title>Population genomic sequencing of Coccidioides fungi reveals recent hybridization and transposon control.</title>
        <authorList>
            <person name="Neafsey D.E."/>
            <person name="Barker B.M."/>
            <person name="Sharpton T.J."/>
            <person name="Stajich J.E."/>
            <person name="Park D.J."/>
            <person name="Whiston E."/>
            <person name="Hung C.-Y."/>
            <person name="McMahan C."/>
            <person name="White J."/>
            <person name="Sykes S."/>
            <person name="Heiman D."/>
            <person name="Young S."/>
            <person name="Zeng Q."/>
            <person name="Abouelleil A."/>
            <person name="Aftuck L."/>
            <person name="Bessette D."/>
            <person name="Brown A."/>
            <person name="FitzGerald M."/>
            <person name="Lui A."/>
            <person name="Macdonald J.P."/>
            <person name="Priest M."/>
            <person name="Orbach M.J."/>
            <person name="Galgiani J.N."/>
            <person name="Kirkland T.N."/>
            <person name="Cole G.T."/>
            <person name="Birren B.W."/>
            <person name="Henn M.R."/>
            <person name="Taylor J.W."/>
            <person name="Rounsley S.D."/>
        </authorList>
    </citation>
    <scope>GENOME REANNOTATION</scope>
    <source>
        <strain evidence="2">RS</strain>
    </source>
</reference>
<dbReference type="OrthoDB" id="4176778at2759"/>